<sequence>MSSVLTADRSEELKDDDELETPQTVIKKARKSRSAFSKGKKPQSLSKDREKCTYGHFLRDDLLRLARIAPIIDYQHVEGSTEHSADELSDPQGSIRPRFQYHCNLVPDCYNSC</sequence>
<feature type="region of interest" description="Disordered" evidence="1">
    <location>
        <begin position="1"/>
        <end position="48"/>
    </location>
</feature>
<evidence type="ECO:0000313" key="2">
    <source>
        <dbReference type="EMBL" id="KAE9393655.1"/>
    </source>
</evidence>
<feature type="compositionally biased region" description="Basic residues" evidence="1">
    <location>
        <begin position="27"/>
        <end position="41"/>
    </location>
</feature>
<reference evidence="2" key="1">
    <citation type="journal article" date="2019" name="Environ. Microbiol.">
        <title>Fungal ecological strategies reflected in gene transcription - a case study of two litter decomposers.</title>
        <authorList>
            <person name="Barbi F."/>
            <person name="Kohler A."/>
            <person name="Barry K."/>
            <person name="Baskaran P."/>
            <person name="Daum C."/>
            <person name="Fauchery L."/>
            <person name="Ihrmark K."/>
            <person name="Kuo A."/>
            <person name="LaButti K."/>
            <person name="Lipzen A."/>
            <person name="Morin E."/>
            <person name="Grigoriev I.V."/>
            <person name="Henrissat B."/>
            <person name="Lindahl B."/>
            <person name="Martin F."/>
        </authorList>
    </citation>
    <scope>NUCLEOTIDE SEQUENCE</scope>
    <source>
        <strain evidence="2">JB14</strain>
    </source>
</reference>
<evidence type="ECO:0000256" key="1">
    <source>
        <dbReference type="SAM" id="MobiDB-lite"/>
    </source>
</evidence>
<accession>A0A6A4H904</accession>
<evidence type="ECO:0000313" key="3">
    <source>
        <dbReference type="Proteomes" id="UP000799118"/>
    </source>
</evidence>
<dbReference type="EMBL" id="ML769567">
    <property type="protein sequence ID" value="KAE9393655.1"/>
    <property type="molecule type" value="Genomic_DNA"/>
</dbReference>
<gene>
    <name evidence="2" type="ORF">BT96DRAFT_1022926</name>
</gene>
<dbReference type="AlphaFoldDB" id="A0A6A4H904"/>
<protein>
    <submittedName>
        <fullName evidence="2">Uncharacterized protein</fullName>
    </submittedName>
</protein>
<keyword evidence="3" id="KW-1185">Reference proteome</keyword>
<dbReference type="Proteomes" id="UP000799118">
    <property type="component" value="Unassembled WGS sequence"/>
</dbReference>
<name>A0A6A4H904_9AGAR</name>
<organism evidence="2 3">
    <name type="scientific">Gymnopus androsaceus JB14</name>
    <dbReference type="NCBI Taxonomy" id="1447944"/>
    <lineage>
        <taxon>Eukaryota</taxon>
        <taxon>Fungi</taxon>
        <taxon>Dikarya</taxon>
        <taxon>Basidiomycota</taxon>
        <taxon>Agaricomycotina</taxon>
        <taxon>Agaricomycetes</taxon>
        <taxon>Agaricomycetidae</taxon>
        <taxon>Agaricales</taxon>
        <taxon>Marasmiineae</taxon>
        <taxon>Omphalotaceae</taxon>
        <taxon>Gymnopus</taxon>
    </lineage>
</organism>
<proteinExistence type="predicted"/>